<sequence length="237" mass="25447">MTTLFGEANARGDLVSGDKHVHMAAAPEAEGPPRQLPLDVPGFTGRRDVLDRLDGLLRTTGPAPVIIALTGMPGIGKTALAVHWAHLVSDHFPDGQIFIDLRGYARRGPVSPREALSQALRTLRVPSSRLPVEEDELAALYRSRLAGKRALIVLDDAASAQQVSPLLPGTSSCVVVVTARRRLTALVARWGARAMALDLLSPAEARDLVGEVAGRERTRREPDATADLVRMCARLPL</sequence>
<dbReference type="EMBL" id="JAAGLI010000618">
    <property type="protein sequence ID" value="NEA25533.1"/>
    <property type="molecule type" value="Genomic_DNA"/>
</dbReference>
<gene>
    <name evidence="2" type="ORF">G3I70_24045</name>
</gene>
<evidence type="ECO:0000313" key="3">
    <source>
        <dbReference type="Proteomes" id="UP000475532"/>
    </source>
</evidence>
<reference evidence="2 3" key="1">
    <citation type="submission" date="2020-01" db="EMBL/GenBank/DDBJ databases">
        <title>Insect and environment-associated Actinomycetes.</title>
        <authorList>
            <person name="Currrie C."/>
            <person name="Chevrette M."/>
            <person name="Carlson C."/>
            <person name="Stubbendieck R."/>
            <person name="Wendt-Pienkowski E."/>
        </authorList>
    </citation>
    <scope>NUCLEOTIDE SEQUENCE [LARGE SCALE GENOMIC DNA]</scope>
    <source>
        <strain evidence="2 3">SID10258</strain>
    </source>
</reference>
<dbReference type="PANTHER" id="PTHR47691">
    <property type="entry name" value="REGULATOR-RELATED"/>
    <property type="match status" value="1"/>
</dbReference>
<dbReference type="InterPro" id="IPR027417">
    <property type="entry name" value="P-loop_NTPase"/>
</dbReference>
<proteinExistence type="predicted"/>
<organism evidence="2 3">
    <name type="scientific">Actinomadura bangladeshensis</name>
    <dbReference type="NCBI Taxonomy" id="453573"/>
    <lineage>
        <taxon>Bacteria</taxon>
        <taxon>Bacillati</taxon>
        <taxon>Actinomycetota</taxon>
        <taxon>Actinomycetes</taxon>
        <taxon>Streptosporangiales</taxon>
        <taxon>Thermomonosporaceae</taxon>
        <taxon>Actinomadura</taxon>
    </lineage>
</organism>
<dbReference type="SMART" id="SM00382">
    <property type="entry name" value="AAA"/>
    <property type="match status" value="1"/>
</dbReference>
<dbReference type="PRINTS" id="PR00364">
    <property type="entry name" value="DISEASERSIST"/>
</dbReference>
<dbReference type="Pfam" id="PF00931">
    <property type="entry name" value="NB-ARC"/>
    <property type="match status" value="1"/>
</dbReference>
<dbReference type="GO" id="GO:0043531">
    <property type="term" value="F:ADP binding"/>
    <property type="evidence" value="ECO:0007669"/>
    <property type="project" value="InterPro"/>
</dbReference>
<dbReference type="AlphaFoldDB" id="A0A6L9QLD7"/>
<evidence type="ECO:0000259" key="1">
    <source>
        <dbReference type="SMART" id="SM00382"/>
    </source>
</evidence>
<name>A0A6L9QLD7_9ACTN</name>
<comment type="caution">
    <text evidence="2">The sequence shown here is derived from an EMBL/GenBank/DDBJ whole genome shotgun (WGS) entry which is preliminary data.</text>
</comment>
<feature type="non-terminal residue" evidence="2">
    <location>
        <position position="237"/>
    </location>
</feature>
<dbReference type="InterPro" id="IPR003593">
    <property type="entry name" value="AAA+_ATPase"/>
</dbReference>
<dbReference type="SUPFAM" id="SSF52540">
    <property type="entry name" value="P-loop containing nucleoside triphosphate hydrolases"/>
    <property type="match status" value="1"/>
</dbReference>
<dbReference type="InterPro" id="IPR002182">
    <property type="entry name" value="NB-ARC"/>
</dbReference>
<dbReference type="Proteomes" id="UP000475532">
    <property type="component" value="Unassembled WGS sequence"/>
</dbReference>
<feature type="domain" description="AAA+ ATPase" evidence="1">
    <location>
        <begin position="63"/>
        <end position="201"/>
    </location>
</feature>
<dbReference type="PANTHER" id="PTHR47691:SF3">
    <property type="entry name" value="HTH-TYPE TRANSCRIPTIONAL REGULATOR RV0890C-RELATED"/>
    <property type="match status" value="1"/>
</dbReference>
<dbReference type="RefSeq" id="WP_239067435.1">
    <property type="nucleotide sequence ID" value="NZ_JAAGLI010000618.1"/>
</dbReference>
<protein>
    <recommendedName>
        <fullName evidence="1">AAA+ ATPase domain-containing protein</fullName>
    </recommendedName>
</protein>
<evidence type="ECO:0000313" key="2">
    <source>
        <dbReference type="EMBL" id="NEA25533.1"/>
    </source>
</evidence>
<accession>A0A6L9QLD7</accession>
<dbReference type="Gene3D" id="3.40.50.300">
    <property type="entry name" value="P-loop containing nucleotide triphosphate hydrolases"/>
    <property type="match status" value="1"/>
</dbReference>